<dbReference type="AlphaFoldDB" id="A0A0A9EI59"/>
<dbReference type="PANTHER" id="PTHR33065">
    <property type="entry name" value="OS07G0486400 PROTEIN"/>
    <property type="match status" value="1"/>
</dbReference>
<feature type="domain" description="DUF6598" evidence="1">
    <location>
        <begin position="4"/>
        <end position="126"/>
    </location>
</feature>
<reference evidence="2" key="1">
    <citation type="submission" date="2014-09" db="EMBL/GenBank/DDBJ databases">
        <authorList>
            <person name="Magalhaes I.L.F."/>
            <person name="Oliveira U."/>
            <person name="Santos F.R."/>
            <person name="Vidigal T.H.D.A."/>
            <person name="Brescovit A.D."/>
            <person name="Santos A.J."/>
        </authorList>
    </citation>
    <scope>NUCLEOTIDE SEQUENCE</scope>
    <source>
        <tissue evidence="2">Shoot tissue taken approximately 20 cm above the soil surface</tissue>
    </source>
</reference>
<dbReference type="InterPro" id="IPR046533">
    <property type="entry name" value="DUF6598"/>
</dbReference>
<reference evidence="2" key="2">
    <citation type="journal article" date="2015" name="Data Brief">
        <title>Shoot transcriptome of the giant reed, Arundo donax.</title>
        <authorList>
            <person name="Barrero R.A."/>
            <person name="Guerrero F.D."/>
            <person name="Moolhuijzen P."/>
            <person name="Goolsby J.A."/>
            <person name="Tidwell J."/>
            <person name="Bellgard S.E."/>
            <person name="Bellgard M.I."/>
        </authorList>
    </citation>
    <scope>NUCLEOTIDE SEQUENCE</scope>
    <source>
        <tissue evidence="2">Shoot tissue taken approximately 20 cm above the soil surface</tissue>
    </source>
</reference>
<dbReference type="EMBL" id="GBRH01198124">
    <property type="protein sequence ID" value="JAD99771.1"/>
    <property type="molecule type" value="Transcribed_RNA"/>
</dbReference>
<dbReference type="PANTHER" id="PTHR33065:SF185">
    <property type="entry name" value="DUF6598 DOMAIN-CONTAINING PROTEIN"/>
    <property type="match status" value="1"/>
</dbReference>
<accession>A0A0A9EI59</accession>
<evidence type="ECO:0000259" key="1">
    <source>
        <dbReference type="Pfam" id="PF20241"/>
    </source>
</evidence>
<organism evidence="2">
    <name type="scientific">Arundo donax</name>
    <name type="common">Giant reed</name>
    <name type="synonym">Donax arundinaceus</name>
    <dbReference type="NCBI Taxonomy" id="35708"/>
    <lineage>
        <taxon>Eukaryota</taxon>
        <taxon>Viridiplantae</taxon>
        <taxon>Streptophyta</taxon>
        <taxon>Embryophyta</taxon>
        <taxon>Tracheophyta</taxon>
        <taxon>Spermatophyta</taxon>
        <taxon>Magnoliopsida</taxon>
        <taxon>Liliopsida</taxon>
        <taxon>Poales</taxon>
        <taxon>Poaceae</taxon>
        <taxon>PACMAD clade</taxon>
        <taxon>Arundinoideae</taxon>
        <taxon>Arundineae</taxon>
        <taxon>Arundo</taxon>
    </lineage>
</organism>
<dbReference type="Pfam" id="PF20241">
    <property type="entry name" value="DUF6598"/>
    <property type="match status" value="1"/>
</dbReference>
<name>A0A0A9EI59_ARUDO</name>
<evidence type="ECO:0000313" key="2">
    <source>
        <dbReference type="EMBL" id="JAD99771.1"/>
    </source>
</evidence>
<protein>
    <recommendedName>
        <fullName evidence="1">DUF6598 domain-containing protein</fullName>
    </recommendedName>
</protein>
<sequence length="200" mass="22374">MARLSLTSPARVISMTSRALIEFELHAQSEDESNGENGPIIEGCTELYSTYASKSFIGHERMYGERCALDIKYVVLMNAVEARVEIKTLSLGTIGGNVNMKLYAKTSGFSEVIRLFEGAVPKPGCTMSFVLAAEKRNGFDLYIEGSPRVDPILAQKPSWWRRGFIADYHRMDEDVAELGKFATFAVKVTWKSYRKKALRG</sequence>
<proteinExistence type="predicted"/>